<evidence type="ECO:0000313" key="3">
    <source>
        <dbReference type="Proteomes" id="UP000014978"/>
    </source>
</evidence>
<keyword evidence="1" id="KW-0472">Membrane</keyword>
<proteinExistence type="predicted"/>
<keyword evidence="1" id="KW-0812">Transmembrane</keyword>
<organism evidence="2 3">
    <name type="scientific">Spraguea lophii (strain 42_110)</name>
    <name type="common">Microsporidian parasite</name>
    <dbReference type="NCBI Taxonomy" id="1358809"/>
    <lineage>
        <taxon>Eukaryota</taxon>
        <taxon>Fungi</taxon>
        <taxon>Fungi incertae sedis</taxon>
        <taxon>Microsporidia</taxon>
        <taxon>Spragueidae</taxon>
        <taxon>Spraguea</taxon>
    </lineage>
</organism>
<name>S7W6C5_SPRLO</name>
<dbReference type="Proteomes" id="UP000014978">
    <property type="component" value="Unassembled WGS sequence"/>
</dbReference>
<keyword evidence="1" id="KW-1133">Transmembrane helix</keyword>
<gene>
    <name evidence="2" type="ORF">SLOPH_462</name>
</gene>
<sequence>MKPSLLFMQIMFFILMILRLFYYMFLYKTCFTKVSGITQKISNGIFKRCCFGFMIECIVFIYSITFKSKAGLVIIVLANTFFTAIHFAKAIIVTYETQDKSKFTSKLIEGIIIASIQIIFNVYYFRIAGDSLSLRRKVGTDPIKRSKFILIRCI</sequence>
<reference evidence="3" key="1">
    <citation type="journal article" date="2013" name="PLoS Genet.">
        <title>The genome of Spraguea lophii and the basis of host-microsporidian interactions.</title>
        <authorList>
            <person name="Campbell S.E."/>
            <person name="Williams T.A."/>
            <person name="Yousuf A."/>
            <person name="Soanes D.M."/>
            <person name="Paszkiewicz K.H."/>
            <person name="Williams B.A.P."/>
        </authorList>
    </citation>
    <scope>NUCLEOTIDE SEQUENCE [LARGE SCALE GENOMIC DNA]</scope>
    <source>
        <strain evidence="3">42_110</strain>
    </source>
</reference>
<feature type="transmembrane region" description="Helical" evidence="1">
    <location>
        <begin position="6"/>
        <end position="25"/>
    </location>
</feature>
<feature type="transmembrane region" description="Helical" evidence="1">
    <location>
        <begin position="107"/>
        <end position="125"/>
    </location>
</feature>
<dbReference type="VEuPathDB" id="MicrosporidiaDB:SLOPH_462"/>
<dbReference type="EMBL" id="ATCN01000869">
    <property type="protein sequence ID" value="EPR78326.1"/>
    <property type="molecule type" value="Genomic_DNA"/>
</dbReference>
<dbReference type="InParanoid" id="S7W6C5"/>
<evidence type="ECO:0000256" key="1">
    <source>
        <dbReference type="SAM" id="Phobius"/>
    </source>
</evidence>
<dbReference type="AlphaFoldDB" id="S7W6C5"/>
<accession>S7W6C5</accession>
<evidence type="ECO:0000313" key="2">
    <source>
        <dbReference type="EMBL" id="EPR78326.1"/>
    </source>
</evidence>
<comment type="caution">
    <text evidence="2">The sequence shown here is derived from an EMBL/GenBank/DDBJ whole genome shotgun (WGS) entry which is preliminary data.</text>
</comment>
<keyword evidence="3" id="KW-1185">Reference proteome</keyword>
<dbReference type="HOGENOM" id="CLU_1705390_0_0_1"/>
<feature type="transmembrane region" description="Helical" evidence="1">
    <location>
        <begin position="45"/>
        <end position="64"/>
    </location>
</feature>
<protein>
    <submittedName>
        <fullName evidence="2">Uncharacterized protein</fullName>
    </submittedName>
</protein>
<feature type="transmembrane region" description="Helical" evidence="1">
    <location>
        <begin position="70"/>
        <end position="95"/>
    </location>
</feature>